<feature type="domain" description="UvrD-like helicase ATP-binding" evidence="6">
    <location>
        <begin position="210"/>
        <end position="543"/>
    </location>
</feature>
<accession>A0ABT1ITZ0</accession>
<dbReference type="RefSeq" id="WP_253795278.1">
    <property type="nucleotide sequence ID" value="NZ_BAAAUB010000011.1"/>
</dbReference>
<dbReference type="Proteomes" id="UP001206483">
    <property type="component" value="Unassembled WGS sequence"/>
</dbReference>
<dbReference type="Pfam" id="PF00580">
    <property type="entry name" value="UvrD-helicase"/>
    <property type="match status" value="1"/>
</dbReference>
<dbReference type="InterPro" id="IPR014016">
    <property type="entry name" value="UvrD-like_ATP-bd"/>
</dbReference>
<evidence type="ECO:0000256" key="4">
    <source>
        <dbReference type="ARBA" id="ARBA00022840"/>
    </source>
</evidence>
<dbReference type="SUPFAM" id="SSF52540">
    <property type="entry name" value="P-loop containing nucleoside triphosphate hydrolases"/>
    <property type="match status" value="1"/>
</dbReference>
<sequence>MKPLITTVAALGELAAGLSPDAVESSEVLFSLDTPEMEFLISTEDGEGAQRIVIMRDKNSVELCVPDHLAALRRDVLSRMTSFSERAKSAGPLSLPRQWHQYKYNNYVAFRAVPKSDPQFSRWIAEVSPGDRADIIFWETTTSDKKSTLEDFDARRPAAPEFEGEWARAIAAAQEHFAQVRSQPADVEMRLPALELSTTKGWTYEQWLEEVTKEQRNFIQAGTEKSIRLRGPAGSGKTLALTMKAGREVLKARDAGRDVRVLVATHSWALAAQISDSLDSMGLSHLHEIDVFPLLEIAKLISPQYVQDVSSGFNVIGDDSLSGKQAQLDEIQEVLDDFLAGDWITYKGGVTEGLRLRFDSTRDDERRALAWDLLIEFGSVIGAAAIFPGAGSDLRYFQLPRATWMLPLETREDQRVVFELYTRYWESLDQRALTTTDQVLADFLIHLSTNTWNRARRAQGYDLVFVDEFHLFSPLERQVLHYLTRDTATYPRVFMAVDPRQSPSEAFIGLAADGTLSSSGVSAADDGYGDVANFELTTVHRFTPQILELIKHVHHEFPTLDLGQNWDIDFSRVESAQANGSLPHLISAASRSGEEDDIARVVQSMYSSGRLALAVVDVRQWQRFSRLASRLGQSGKFHVSIVSGRSDIEGLGYRRRGLVIGPAEFLAGLQFDSVLVAGIPDLNASSLGANERTKYLSLLYLALSRAQATVRVFVNEDDGGAPEVLLRAVSNQLMESEKGSLV</sequence>
<protein>
    <recommendedName>
        <fullName evidence="6">UvrD-like helicase ATP-binding domain-containing protein</fullName>
    </recommendedName>
</protein>
<organism evidence="7 8">
    <name type="scientific">Kitasatospora paracochleata</name>
    <dbReference type="NCBI Taxonomy" id="58354"/>
    <lineage>
        <taxon>Bacteria</taxon>
        <taxon>Bacillati</taxon>
        <taxon>Actinomycetota</taxon>
        <taxon>Actinomycetes</taxon>
        <taxon>Kitasatosporales</taxon>
        <taxon>Streptomycetaceae</taxon>
        <taxon>Kitasatospora</taxon>
    </lineage>
</organism>
<evidence type="ECO:0000256" key="2">
    <source>
        <dbReference type="ARBA" id="ARBA00022801"/>
    </source>
</evidence>
<evidence type="ECO:0000256" key="3">
    <source>
        <dbReference type="ARBA" id="ARBA00022806"/>
    </source>
</evidence>
<name>A0ABT1ITZ0_9ACTN</name>
<reference evidence="7 8" key="1">
    <citation type="submission" date="2022-06" db="EMBL/GenBank/DDBJ databases">
        <title>Sequencing the genomes of 1000 actinobacteria strains.</title>
        <authorList>
            <person name="Klenk H.-P."/>
        </authorList>
    </citation>
    <scope>NUCLEOTIDE SEQUENCE [LARGE SCALE GENOMIC DNA]</scope>
    <source>
        <strain evidence="7 8">DSM 41656</strain>
    </source>
</reference>
<dbReference type="EMBL" id="JAMZDX010000002">
    <property type="protein sequence ID" value="MCP2308539.1"/>
    <property type="molecule type" value="Genomic_DNA"/>
</dbReference>
<keyword evidence="1 5" id="KW-0547">Nucleotide-binding</keyword>
<keyword evidence="3 5" id="KW-0347">Helicase</keyword>
<gene>
    <name evidence="7" type="ORF">FHR36_001663</name>
</gene>
<evidence type="ECO:0000256" key="1">
    <source>
        <dbReference type="ARBA" id="ARBA00022741"/>
    </source>
</evidence>
<evidence type="ECO:0000313" key="7">
    <source>
        <dbReference type="EMBL" id="MCP2308539.1"/>
    </source>
</evidence>
<evidence type="ECO:0000259" key="6">
    <source>
        <dbReference type="PROSITE" id="PS51198"/>
    </source>
</evidence>
<keyword evidence="4 5" id="KW-0067">ATP-binding</keyword>
<dbReference type="PROSITE" id="PS51198">
    <property type="entry name" value="UVRD_HELICASE_ATP_BIND"/>
    <property type="match status" value="1"/>
</dbReference>
<proteinExistence type="predicted"/>
<feature type="binding site" evidence="5">
    <location>
        <begin position="231"/>
        <end position="238"/>
    </location>
    <ligand>
        <name>ATP</name>
        <dbReference type="ChEBI" id="CHEBI:30616"/>
    </ligand>
</feature>
<keyword evidence="8" id="KW-1185">Reference proteome</keyword>
<dbReference type="Gene3D" id="3.40.50.300">
    <property type="entry name" value="P-loop containing nucleotide triphosphate hydrolases"/>
    <property type="match status" value="2"/>
</dbReference>
<comment type="caution">
    <text evidence="7">The sequence shown here is derived from an EMBL/GenBank/DDBJ whole genome shotgun (WGS) entry which is preliminary data.</text>
</comment>
<evidence type="ECO:0000256" key="5">
    <source>
        <dbReference type="PROSITE-ProRule" id="PRU00560"/>
    </source>
</evidence>
<keyword evidence="2 5" id="KW-0378">Hydrolase</keyword>
<dbReference type="InterPro" id="IPR027417">
    <property type="entry name" value="P-loop_NTPase"/>
</dbReference>
<evidence type="ECO:0000313" key="8">
    <source>
        <dbReference type="Proteomes" id="UP001206483"/>
    </source>
</evidence>